<dbReference type="PANTHER" id="PTHR43386:SF6">
    <property type="entry name" value="ABC TRANSPORTER PERMEASE PROTEIN"/>
    <property type="match status" value="1"/>
</dbReference>
<feature type="compositionally biased region" description="Polar residues" evidence="8">
    <location>
        <begin position="1"/>
        <end position="10"/>
    </location>
</feature>
<feature type="transmembrane region" description="Helical" evidence="7">
    <location>
        <begin position="62"/>
        <end position="82"/>
    </location>
</feature>
<feature type="transmembrane region" description="Helical" evidence="7">
    <location>
        <begin position="164"/>
        <end position="184"/>
    </location>
</feature>
<accession>A0ABS4WIK2</accession>
<dbReference type="PANTHER" id="PTHR43386">
    <property type="entry name" value="OLIGOPEPTIDE TRANSPORT SYSTEM PERMEASE PROTEIN APPC"/>
    <property type="match status" value="1"/>
</dbReference>
<evidence type="ECO:0000256" key="1">
    <source>
        <dbReference type="ARBA" id="ARBA00004651"/>
    </source>
</evidence>
<evidence type="ECO:0000256" key="3">
    <source>
        <dbReference type="ARBA" id="ARBA00022475"/>
    </source>
</evidence>
<evidence type="ECO:0000256" key="5">
    <source>
        <dbReference type="ARBA" id="ARBA00022989"/>
    </source>
</evidence>
<evidence type="ECO:0000256" key="7">
    <source>
        <dbReference type="RuleBase" id="RU363032"/>
    </source>
</evidence>
<evidence type="ECO:0000256" key="6">
    <source>
        <dbReference type="ARBA" id="ARBA00023136"/>
    </source>
</evidence>
<dbReference type="Gene3D" id="1.10.3720.10">
    <property type="entry name" value="MetI-like"/>
    <property type="match status" value="1"/>
</dbReference>
<evidence type="ECO:0000256" key="2">
    <source>
        <dbReference type="ARBA" id="ARBA00022448"/>
    </source>
</evidence>
<keyword evidence="5 7" id="KW-1133">Transmembrane helix</keyword>
<keyword evidence="3" id="KW-1003">Cell membrane</keyword>
<sequence length="327" mass="34753">MSQNTETTPGTAPATDPLAPTNPITVPSGIRPPAGPPAPTAAFRRKPAKQVNRGPVWLKPRFLISGSIVAIMLLMAAFPQLFAGFGADPNANCDIMNTNQSPSAEHIFGVDIQGCDYYTNVIFGARASILVGIVVTAISFVISALLGSLAGYFGGWVDTIISRACDMAFGLPFILAAIVVLQLFSERTVWTVIFALALFSWPGGVRFMRSSVMEVRNREYVQASRLLGASNGRIIAKHIIPNSLTPLLVLQTLGIGGVISAEAGLTFIGIGLTPPSVSWGLQLAAAREYISAAPHLLFFPAIFLTITVLGFVLLGEALRDEFDPKGK</sequence>
<evidence type="ECO:0000256" key="4">
    <source>
        <dbReference type="ARBA" id="ARBA00022692"/>
    </source>
</evidence>
<evidence type="ECO:0000259" key="9">
    <source>
        <dbReference type="PROSITE" id="PS50928"/>
    </source>
</evidence>
<reference evidence="10 11" key="1">
    <citation type="submission" date="2021-03" db="EMBL/GenBank/DDBJ databases">
        <title>Sequencing the genomes of 1000 actinobacteria strains.</title>
        <authorList>
            <person name="Klenk H.-P."/>
        </authorList>
    </citation>
    <scope>NUCLEOTIDE SEQUENCE [LARGE SCALE GENOMIC DNA]</scope>
    <source>
        <strain evidence="10 11">DSM 15454</strain>
    </source>
</reference>
<dbReference type="EMBL" id="JAGIOE010000001">
    <property type="protein sequence ID" value="MBP2375851.1"/>
    <property type="molecule type" value="Genomic_DNA"/>
</dbReference>
<evidence type="ECO:0000256" key="8">
    <source>
        <dbReference type="SAM" id="MobiDB-lite"/>
    </source>
</evidence>
<feature type="transmembrane region" description="Helical" evidence="7">
    <location>
        <begin position="127"/>
        <end position="152"/>
    </location>
</feature>
<dbReference type="Proteomes" id="UP000766570">
    <property type="component" value="Unassembled WGS sequence"/>
</dbReference>
<dbReference type="CDD" id="cd06261">
    <property type="entry name" value="TM_PBP2"/>
    <property type="match status" value="1"/>
</dbReference>
<feature type="transmembrane region" description="Helical" evidence="7">
    <location>
        <begin position="292"/>
        <end position="315"/>
    </location>
</feature>
<dbReference type="InterPro" id="IPR050366">
    <property type="entry name" value="BP-dependent_transpt_permease"/>
</dbReference>
<dbReference type="InterPro" id="IPR000515">
    <property type="entry name" value="MetI-like"/>
</dbReference>
<feature type="region of interest" description="Disordered" evidence="8">
    <location>
        <begin position="1"/>
        <end position="47"/>
    </location>
</feature>
<evidence type="ECO:0000313" key="11">
    <source>
        <dbReference type="Proteomes" id="UP000766570"/>
    </source>
</evidence>
<dbReference type="Pfam" id="PF00528">
    <property type="entry name" value="BPD_transp_1"/>
    <property type="match status" value="1"/>
</dbReference>
<evidence type="ECO:0000313" key="10">
    <source>
        <dbReference type="EMBL" id="MBP2375851.1"/>
    </source>
</evidence>
<name>A0ABS4WIK2_9MICC</name>
<comment type="similarity">
    <text evidence="7">Belongs to the binding-protein-dependent transport system permease family.</text>
</comment>
<dbReference type="PROSITE" id="PS50928">
    <property type="entry name" value="ABC_TM1"/>
    <property type="match status" value="1"/>
</dbReference>
<keyword evidence="2 7" id="KW-0813">Transport</keyword>
<feature type="domain" description="ABC transmembrane type-1" evidence="9">
    <location>
        <begin position="125"/>
        <end position="315"/>
    </location>
</feature>
<dbReference type="SUPFAM" id="SSF161098">
    <property type="entry name" value="MetI-like"/>
    <property type="match status" value="1"/>
</dbReference>
<gene>
    <name evidence="10" type="ORF">JOF46_003763</name>
</gene>
<keyword evidence="4 7" id="KW-0812">Transmembrane</keyword>
<dbReference type="InterPro" id="IPR035906">
    <property type="entry name" value="MetI-like_sf"/>
</dbReference>
<feature type="transmembrane region" description="Helical" evidence="7">
    <location>
        <begin position="190"/>
        <end position="208"/>
    </location>
</feature>
<keyword evidence="11" id="KW-1185">Reference proteome</keyword>
<proteinExistence type="inferred from homology"/>
<dbReference type="RefSeq" id="WP_209910067.1">
    <property type="nucleotide sequence ID" value="NZ_BAAAMI010000016.1"/>
</dbReference>
<organism evidence="10 11">
    <name type="scientific">Paeniglutamicibacter psychrophenolicus</name>
    <dbReference type="NCBI Taxonomy" id="257454"/>
    <lineage>
        <taxon>Bacteria</taxon>
        <taxon>Bacillati</taxon>
        <taxon>Actinomycetota</taxon>
        <taxon>Actinomycetes</taxon>
        <taxon>Micrococcales</taxon>
        <taxon>Micrococcaceae</taxon>
        <taxon>Paeniglutamicibacter</taxon>
    </lineage>
</organism>
<comment type="subcellular location">
    <subcellularLocation>
        <location evidence="1 7">Cell membrane</location>
        <topology evidence="1 7">Multi-pass membrane protein</topology>
    </subcellularLocation>
</comment>
<protein>
    <submittedName>
        <fullName evidence="10">Oligopeptide transport system permease protein</fullName>
    </submittedName>
</protein>
<keyword evidence="6 7" id="KW-0472">Membrane</keyword>
<comment type="caution">
    <text evidence="10">The sequence shown here is derived from an EMBL/GenBank/DDBJ whole genome shotgun (WGS) entry which is preliminary data.</text>
</comment>